<comment type="caution">
    <text evidence="9">The sequence shown here is derived from an EMBL/GenBank/DDBJ whole genome shotgun (WGS) entry which is preliminary data.</text>
</comment>
<feature type="transmembrane region" description="Helical" evidence="6">
    <location>
        <begin position="248"/>
        <end position="266"/>
    </location>
</feature>
<dbReference type="Proteomes" id="UP000193218">
    <property type="component" value="Unassembled WGS sequence"/>
</dbReference>
<proteinExistence type="inferred from homology"/>
<dbReference type="AlphaFoldDB" id="A0A1Y1ULU2"/>
<dbReference type="InParanoid" id="A0A1Y1ULU2"/>
<comment type="subcellular location">
    <subcellularLocation>
        <location evidence="6">Golgi apparatus membrane</location>
        <topology evidence="6">Multi-pass membrane protein</topology>
    </subcellularLocation>
    <subcellularLocation>
        <location evidence="1">Membrane</location>
        <topology evidence="1">Multi-pass membrane protein</topology>
    </subcellularLocation>
</comment>
<keyword evidence="5 6" id="KW-0472">Membrane</keyword>
<dbReference type="InterPro" id="IPR006977">
    <property type="entry name" value="Yip1_dom"/>
</dbReference>
<feature type="transmembrane region" description="Helical" evidence="6">
    <location>
        <begin position="131"/>
        <end position="149"/>
    </location>
</feature>
<evidence type="ECO:0000259" key="8">
    <source>
        <dbReference type="Pfam" id="PF04893"/>
    </source>
</evidence>
<protein>
    <recommendedName>
        <fullName evidence="6">Protein YIP</fullName>
    </recommendedName>
</protein>
<dbReference type="EMBL" id="NBSH01000004">
    <property type="protein sequence ID" value="ORX38497.1"/>
    <property type="molecule type" value="Genomic_DNA"/>
</dbReference>
<comment type="similarity">
    <text evidence="2 6">Belongs to the YIP1 family.</text>
</comment>
<dbReference type="GO" id="GO:0006888">
    <property type="term" value="P:endoplasmic reticulum to Golgi vesicle-mediated transport"/>
    <property type="evidence" value="ECO:0007669"/>
    <property type="project" value="InterPro"/>
</dbReference>
<keyword evidence="10" id="KW-1185">Reference proteome</keyword>
<dbReference type="GO" id="GO:0000139">
    <property type="term" value="C:Golgi membrane"/>
    <property type="evidence" value="ECO:0007669"/>
    <property type="project" value="UniProtKB-SubCell"/>
</dbReference>
<feature type="transmembrane region" description="Helical" evidence="6">
    <location>
        <begin position="216"/>
        <end position="236"/>
    </location>
</feature>
<feature type="compositionally biased region" description="Low complexity" evidence="7">
    <location>
        <begin position="37"/>
        <end position="58"/>
    </location>
</feature>
<dbReference type="STRING" id="4999.A0A1Y1ULU2"/>
<evidence type="ECO:0000256" key="7">
    <source>
        <dbReference type="SAM" id="MobiDB-lite"/>
    </source>
</evidence>
<feature type="transmembrane region" description="Helical" evidence="6">
    <location>
        <begin position="188"/>
        <end position="210"/>
    </location>
</feature>
<feature type="domain" description="Yip1" evidence="8">
    <location>
        <begin position="126"/>
        <end position="263"/>
    </location>
</feature>
<evidence type="ECO:0000313" key="10">
    <source>
        <dbReference type="Proteomes" id="UP000193218"/>
    </source>
</evidence>
<dbReference type="PANTHER" id="PTHR21236">
    <property type="entry name" value="GOLGI MEMBRANE PROTEIN YIP1"/>
    <property type="match status" value="1"/>
</dbReference>
<evidence type="ECO:0000256" key="4">
    <source>
        <dbReference type="ARBA" id="ARBA00022989"/>
    </source>
</evidence>
<keyword evidence="3 6" id="KW-0812">Transmembrane</keyword>
<reference evidence="9 10" key="1">
    <citation type="submission" date="2017-03" db="EMBL/GenBank/DDBJ databases">
        <title>Widespread Adenine N6-methylation of Active Genes in Fungi.</title>
        <authorList>
            <consortium name="DOE Joint Genome Institute"/>
            <person name="Mondo S.J."/>
            <person name="Dannebaum R.O."/>
            <person name="Kuo R.C."/>
            <person name="Louie K.B."/>
            <person name="Bewick A.J."/>
            <person name="Labutti K."/>
            <person name="Haridas S."/>
            <person name="Kuo A."/>
            <person name="Salamov A."/>
            <person name="Ahrendt S.R."/>
            <person name="Lau R."/>
            <person name="Bowen B.P."/>
            <person name="Lipzen A."/>
            <person name="Sullivan W."/>
            <person name="Andreopoulos W.B."/>
            <person name="Clum A."/>
            <person name="Lindquist E."/>
            <person name="Daum C."/>
            <person name="Northen T.R."/>
            <person name="Ramamoorthy G."/>
            <person name="Schmitz R.J."/>
            <person name="Gryganskyi A."/>
            <person name="Culley D."/>
            <person name="Magnuson J."/>
            <person name="James T.Y."/>
            <person name="O'Malley M.A."/>
            <person name="Stajich J.E."/>
            <person name="Spatafora J.W."/>
            <person name="Visel A."/>
            <person name="Grigoriev I.V."/>
        </authorList>
    </citation>
    <scope>NUCLEOTIDE SEQUENCE [LARGE SCALE GENOMIC DNA]</scope>
    <source>
        <strain evidence="9 10">NRRL Y-17943</strain>
    </source>
</reference>
<evidence type="ECO:0000313" key="9">
    <source>
        <dbReference type="EMBL" id="ORX38497.1"/>
    </source>
</evidence>
<evidence type="ECO:0000256" key="5">
    <source>
        <dbReference type="ARBA" id="ARBA00023136"/>
    </source>
</evidence>
<dbReference type="PANTHER" id="PTHR21236:SF1">
    <property type="entry name" value="PROTEIN YIPF6"/>
    <property type="match status" value="1"/>
</dbReference>
<dbReference type="Pfam" id="PF04893">
    <property type="entry name" value="Yip1"/>
    <property type="match status" value="1"/>
</dbReference>
<dbReference type="FunCoup" id="A0A1Y1ULU2">
    <property type="interactions" value="229"/>
</dbReference>
<dbReference type="GO" id="GO:0005802">
    <property type="term" value="C:trans-Golgi network"/>
    <property type="evidence" value="ECO:0007669"/>
    <property type="project" value="TreeGrafter"/>
</dbReference>
<organism evidence="9 10">
    <name type="scientific">Kockovaella imperatae</name>
    <dbReference type="NCBI Taxonomy" id="4999"/>
    <lineage>
        <taxon>Eukaryota</taxon>
        <taxon>Fungi</taxon>
        <taxon>Dikarya</taxon>
        <taxon>Basidiomycota</taxon>
        <taxon>Agaricomycotina</taxon>
        <taxon>Tremellomycetes</taxon>
        <taxon>Tremellales</taxon>
        <taxon>Cuniculitremaceae</taxon>
        <taxon>Kockovaella</taxon>
    </lineage>
</organism>
<dbReference type="RefSeq" id="XP_021872419.1">
    <property type="nucleotide sequence ID" value="XM_022018054.1"/>
</dbReference>
<name>A0A1Y1ULU2_9TREE</name>
<evidence type="ECO:0000256" key="1">
    <source>
        <dbReference type="ARBA" id="ARBA00004141"/>
    </source>
</evidence>
<gene>
    <name evidence="9" type="ORF">BD324DRAFT_649863</name>
</gene>
<evidence type="ECO:0000256" key="3">
    <source>
        <dbReference type="ARBA" id="ARBA00022692"/>
    </source>
</evidence>
<keyword evidence="4 6" id="KW-1133">Transmembrane helix</keyword>
<dbReference type="OrthoDB" id="411251at2759"/>
<evidence type="ECO:0000256" key="2">
    <source>
        <dbReference type="ARBA" id="ARBA00010596"/>
    </source>
</evidence>
<evidence type="ECO:0000256" key="6">
    <source>
        <dbReference type="RuleBase" id="RU361264"/>
    </source>
</evidence>
<accession>A0A1Y1ULU2</accession>
<feature type="transmembrane region" description="Helical" evidence="6">
    <location>
        <begin position="155"/>
        <end position="176"/>
    </location>
</feature>
<dbReference type="GeneID" id="33559863"/>
<dbReference type="InterPro" id="IPR045231">
    <property type="entry name" value="Yip1/4-like"/>
</dbReference>
<feature type="region of interest" description="Disordered" evidence="7">
    <location>
        <begin position="37"/>
        <end position="80"/>
    </location>
</feature>
<sequence>MAYDRVNSPSHQIIQADDDDLEALSFSHPSAAQASSSSAGVAAAGPSTAPGSGSQLNGGLSGKIGSGPTPGSTSRTGWGGVTIETRYTGESTLDEPVSATIMRDLRSIYAKLLQVVYPPKGGGSNELLRDWDLWGPLVICLSLAIILSVDAPTTQAMPVFSLVISLITIGSVVLTINCKLLGGKVSFFQSLCVLGYALAPILLASVISLLVHNLFVRIPISLACWAWSVWASMNFFNGTQLPETRIWLAVYPLCLFFFVLAWMIMIQ</sequence>